<accession>A0ABS8VFG2</accession>
<protein>
    <submittedName>
        <fullName evidence="1">Uncharacterized protein</fullName>
    </submittedName>
</protein>
<dbReference type="EMBL" id="JACEIK010004475">
    <property type="protein sequence ID" value="MCD9645599.1"/>
    <property type="molecule type" value="Genomic_DNA"/>
</dbReference>
<feature type="non-terminal residue" evidence="1">
    <location>
        <position position="53"/>
    </location>
</feature>
<evidence type="ECO:0000313" key="2">
    <source>
        <dbReference type="Proteomes" id="UP000823775"/>
    </source>
</evidence>
<reference evidence="1 2" key="1">
    <citation type="journal article" date="2021" name="BMC Genomics">
        <title>Datura genome reveals duplications of psychoactive alkaloid biosynthetic genes and high mutation rate following tissue culture.</title>
        <authorList>
            <person name="Rajewski A."/>
            <person name="Carter-House D."/>
            <person name="Stajich J."/>
            <person name="Litt A."/>
        </authorList>
    </citation>
    <scope>NUCLEOTIDE SEQUENCE [LARGE SCALE GENOMIC DNA]</scope>
    <source>
        <strain evidence="1">AR-01</strain>
    </source>
</reference>
<comment type="caution">
    <text evidence="1">The sequence shown here is derived from an EMBL/GenBank/DDBJ whole genome shotgun (WGS) entry which is preliminary data.</text>
</comment>
<gene>
    <name evidence="1" type="ORF">HAX54_034615</name>
</gene>
<name>A0ABS8VFG2_DATST</name>
<sequence length="53" mass="5758">MFLLSLRAWVIVNEFFCGSVLGASASIKSLQLGMQIHGLIVKSSLAMDQFVVT</sequence>
<evidence type="ECO:0000313" key="1">
    <source>
        <dbReference type="EMBL" id="MCD9645599.1"/>
    </source>
</evidence>
<keyword evidence="2" id="KW-1185">Reference proteome</keyword>
<organism evidence="1 2">
    <name type="scientific">Datura stramonium</name>
    <name type="common">Jimsonweed</name>
    <name type="synonym">Common thornapple</name>
    <dbReference type="NCBI Taxonomy" id="4076"/>
    <lineage>
        <taxon>Eukaryota</taxon>
        <taxon>Viridiplantae</taxon>
        <taxon>Streptophyta</taxon>
        <taxon>Embryophyta</taxon>
        <taxon>Tracheophyta</taxon>
        <taxon>Spermatophyta</taxon>
        <taxon>Magnoliopsida</taxon>
        <taxon>eudicotyledons</taxon>
        <taxon>Gunneridae</taxon>
        <taxon>Pentapetalae</taxon>
        <taxon>asterids</taxon>
        <taxon>lamiids</taxon>
        <taxon>Solanales</taxon>
        <taxon>Solanaceae</taxon>
        <taxon>Solanoideae</taxon>
        <taxon>Datureae</taxon>
        <taxon>Datura</taxon>
    </lineage>
</organism>
<dbReference type="Proteomes" id="UP000823775">
    <property type="component" value="Unassembled WGS sequence"/>
</dbReference>
<proteinExistence type="predicted"/>